<evidence type="ECO:0000313" key="4">
    <source>
        <dbReference type="Proteomes" id="UP000051497"/>
    </source>
</evidence>
<name>A0A0Q9YMK3_9GAMM</name>
<keyword evidence="1" id="KW-0472">Membrane</keyword>
<evidence type="ECO:0000313" key="2">
    <source>
        <dbReference type="EMBL" id="KRG21995.1"/>
    </source>
</evidence>
<dbReference type="EMBL" id="LKAJ02000001">
    <property type="protein sequence ID" value="MCS5710316.1"/>
    <property type="molecule type" value="Genomic_DNA"/>
</dbReference>
<dbReference type="InterPro" id="IPR011004">
    <property type="entry name" value="Trimer_LpxA-like_sf"/>
</dbReference>
<accession>A0A0Q9YMK3</accession>
<reference evidence="3" key="3">
    <citation type="submission" date="2021-06" db="EMBL/GenBank/DDBJ databases">
        <title>Genomic Description and Analysis of Intracellular Bacteria, Candidatus Berkiella cookevillensis and Candidatus Berkiella aquae.</title>
        <authorList>
            <person name="Kidane D.T."/>
            <person name="Mehari Y.T."/>
            <person name="Rice F.C."/>
            <person name="Arivett B.A."/>
            <person name="Farone A.L."/>
            <person name="Berk S.G."/>
            <person name="Farone M.B."/>
        </authorList>
    </citation>
    <scope>NUCLEOTIDE SEQUENCE</scope>
    <source>
        <strain evidence="3">HT99</strain>
    </source>
</reference>
<reference evidence="2" key="1">
    <citation type="submission" date="2015-09" db="EMBL/GenBank/DDBJ databases">
        <title>Draft Genome Sequences of Two Novel Amoeba-resistant Intranuclear Bacteria, Candidatus Berkiella cookevillensis and Candidatus Berkiella aquae.</title>
        <authorList>
            <person name="Mehari Y.T."/>
            <person name="Arivett B.A."/>
            <person name="Farone A.L."/>
            <person name="Gunderson J.H."/>
            <person name="Farone M.B."/>
        </authorList>
    </citation>
    <scope>NUCLEOTIDE SEQUENCE [LARGE SCALE GENOMIC DNA]</scope>
    <source>
        <strain evidence="2">HT99</strain>
    </source>
</reference>
<dbReference type="Proteomes" id="UP000051497">
    <property type="component" value="Unassembled WGS sequence"/>
</dbReference>
<dbReference type="RefSeq" id="WP_075065803.1">
    <property type="nucleotide sequence ID" value="NZ_LKAJ02000001.1"/>
</dbReference>
<comment type="caution">
    <text evidence="2">The sequence shown here is derived from an EMBL/GenBank/DDBJ whole genome shotgun (WGS) entry which is preliminary data.</text>
</comment>
<keyword evidence="1" id="KW-1133">Transmembrane helix</keyword>
<dbReference type="OrthoDB" id="9815592at2"/>
<dbReference type="STRING" id="295108.HT99x_01189"/>
<reference evidence="3" key="2">
    <citation type="journal article" date="2016" name="Genome Announc.">
        <title>Draft Genome Sequences of Two Novel Amoeba-Resistant Intranuclear Bacteria, 'Candidatus Berkiella cookevillensis' and 'Candidatus Berkiella aquae'.</title>
        <authorList>
            <person name="Mehari Y.T."/>
            <person name="Arivett B.A."/>
            <person name="Farone A.L."/>
            <person name="Gunderson J.H."/>
            <person name="Farone M.B."/>
        </authorList>
    </citation>
    <scope>NUCLEOTIDE SEQUENCE</scope>
    <source>
        <strain evidence="3">HT99</strain>
    </source>
</reference>
<evidence type="ECO:0000256" key="1">
    <source>
        <dbReference type="SAM" id="Phobius"/>
    </source>
</evidence>
<dbReference type="EMBL" id="LKAJ01000003">
    <property type="protein sequence ID" value="KRG21995.1"/>
    <property type="molecule type" value="Genomic_DNA"/>
</dbReference>
<keyword evidence="1" id="KW-0812">Transmembrane</keyword>
<keyword evidence="4" id="KW-1185">Reference proteome</keyword>
<feature type="transmembrane region" description="Helical" evidence="1">
    <location>
        <begin position="34"/>
        <end position="53"/>
    </location>
</feature>
<protein>
    <recommendedName>
        <fullName evidence="5">Acyl transferase</fullName>
    </recommendedName>
</protein>
<feature type="transmembrane region" description="Helical" evidence="1">
    <location>
        <begin position="9"/>
        <end position="28"/>
    </location>
</feature>
<dbReference type="Gene3D" id="2.160.10.10">
    <property type="entry name" value="Hexapeptide repeat proteins"/>
    <property type="match status" value="1"/>
</dbReference>
<evidence type="ECO:0000313" key="3">
    <source>
        <dbReference type="EMBL" id="MCS5710316.1"/>
    </source>
</evidence>
<gene>
    <name evidence="3" type="ORF">HT99x_002660</name>
    <name evidence="2" type="ORF">HT99x_01189</name>
</gene>
<evidence type="ECO:0008006" key="5">
    <source>
        <dbReference type="Google" id="ProtNLM"/>
    </source>
</evidence>
<sequence length="225" mass="25532">MGLILKKAMTLFGFLHIVTIVFSGWQFILSPSMIWFAGLLFSIYFLPIIVFRLQDIFVPLQEGKFDFDEHPYCPWWGAHQIQQLYAAVPFLEGLLRIIPGAYSFWLRLWGSKIGKQVYWTPRIEIVDRSLLEIGDYVIFGHRAACSSHIISQKNNKLRLQIGKVRLGKRVLVGAGVRLGPGTIIADNISIPVCSTLLIDQHIESQDQLKAVHHDPIPRPISSDAL</sequence>
<proteinExistence type="predicted"/>
<dbReference type="AlphaFoldDB" id="A0A0Q9YMK3"/>
<organism evidence="2">
    <name type="scientific">Candidatus Berkiella aquae</name>
    <dbReference type="NCBI Taxonomy" id="295108"/>
    <lineage>
        <taxon>Bacteria</taxon>
        <taxon>Pseudomonadati</taxon>
        <taxon>Pseudomonadota</taxon>
        <taxon>Gammaproteobacteria</taxon>
        <taxon>Candidatus Berkiellales</taxon>
        <taxon>Candidatus Berkiellaceae</taxon>
        <taxon>Candidatus Berkiella</taxon>
    </lineage>
</organism>
<dbReference type="SUPFAM" id="SSF51161">
    <property type="entry name" value="Trimeric LpxA-like enzymes"/>
    <property type="match status" value="1"/>
</dbReference>